<comment type="caution">
    <text evidence="2">The sequence shown here is derived from an EMBL/GenBank/DDBJ whole genome shotgun (WGS) entry which is preliminary data.</text>
</comment>
<feature type="signal peptide" evidence="1">
    <location>
        <begin position="1"/>
        <end position="22"/>
    </location>
</feature>
<dbReference type="RefSeq" id="WP_192527016.1">
    <property type="nucleotide sequence ID" value="NZ_RRZC01000004.1"/>
</dbReference>
<gene>
    <name evidence="2" type="ORF">EI163_05725</name>
</gene>
<keyword evidence="1" id="KW-0732">Signal</keyword>
<reference evidence="2 3" key="1">
    <citation type="submission" date="2020-07" db="EMBL/GenBank/DDBJ databases">
        <title>Halophilic bacteria isolated from french cheeses.</title>
        <authorList>
            <person name="Kothe C.I."/>
            <person name="Farah-Kraiem B."/>
            <person name="Renault P."/>
            <person name="Dridi B."/>
        </authorList>
    </citation>
    <scope>NUCLEOTIDE SEQUENCE [LARGE SCALE GENOMIC DNA]</scope>
    <source>
        <strain evidence="2 3">FME16</strain>
    </source>
</reference>
<organism evidence="2 3">
    <name type="scientific">Halomonas citrativorans</name>
    <dbReference type="NCBI Taxonomy" id="2742612"/>
    <lineage>
        <taxon>Bacteria</taxon>
        <taxon>Pseudomonadati</taxon>
        <taxon>Pseudomonadota</taxon>
        <taxon>Gammaproteobacteria</taxon>
        <taxon>Oceanospirillales</taxon>
        <taxon>Halomonadaceae</taxon>
        <taxon>Halomonas</taxon>
    </lineage>
</organism>
<proteinExistence type="predicted"/>
<name>A0ABR9FBE0_9GAMM</name>
<evidence type="ECO:0000313" key="3">
    <source>
        <dbReference type="Proteomes" id="UP000754821"/>
    </source>
</evidence>
<dbReference type="EMBL" id="RRZC01000004">
    <property type="protein sequence ID" value="MBE0403057.1"/>
    <property type="molecule type" value="Genomic_DNA"/>
</dbReference>
<sequence>MKQALRVCTAMSALALSSFAAAEEFHLYDHNKQCGIESPRLEPYSQAELDDFLACIVAERDAMGRMLHRWSDLDEDLKESCIASSAETGSPDVVSYIEVEDCINHQSAR</sequence>
<dbReference type="Proteomes" id="UP000754821">
    <property type="component" value="Unassembled WGS sequence"/>
</dbReference>
<evidence type="ECO:0000256" key="1">
    <source>
        <dbReference type="SAM" id="SignalP"/>
    </source>
</evidence>
<protein>
    <recommendedName>
        <fullName evidence="4">Secreted protein</fullName>
    </recommendedName>
</protein>
<keyword evidence="3" id="KW-1185">Reference proteome</keyword>
<evidence type="ECO:0000313" key="2">
    <source>
        <dbReference type="EMBL" id="MBE0403057.1"/>
    </source>
</evidence>
<evidence type="ECO:0008006" key="4">
    <source>
        <dbReference type="Google" id="ProtNLM"/>
    </source>
</evidence>
<feature type="chain" id="PRO_5046462553" description="Secreted protein" evidence="1">
    <location>
        <begin position="23"/>
        <end position="109"/>
    </location>
</feature>
<accession>A0ABR9FBE0</accession>